<dbReference type="OrthoDB" id="274660at2759"/>
<proteinExistence type="predicted"/>
<accession>B0XLB4</accession>
<reference evidence="2" key="2">
    <citation type="submission" date="2021-02" db="UniProtKB">
        <authorList>
            <consortium name="EnsemblMetazoa"/>
        </authorList>
    </citation>
    <scope>IDENTIFICATION</scope>
    <source>
        <strain evidence="2">JHB</strain>
    </source>
</reference>
<organism>
    <name type="scientific">Culex quinquefasciatus</name>
    <name type="common">Southern house mosquito</name>
    <name type="synonym">Culex pungens</name>
    <dbReference type="NCBI Taxonomy" id="7176"/>
    <lineage>
        <taxon>Eukaryota</taxon>
        <taxon>Metazoa</taxon>
        <taxon>Ecdysozoa</taxon>
        <taxon>Arthropoda</taxon>
        <taxon>Hexapoda</taxon>
        <taxon>Insecta</taxon>
        <taxon>Pterygota</taxon>
        <taxon>Neoptera</taxon>
        <taxon>Endopterygota</taxon>
        <taxon>Diptera</taxon>
        <taxon>Nematocera</taxon>
        <taxon>Culicoidea</taxon>
        <taxon>Culicidae</taxon>
        <taxon>Culicinae</taxon>
        <taxon>Culicini</taxon>
        <taxon>Culex</taxon>
        <taxon>Culex</taxon>
    </lineage>
</organism>
<evidence type="ECO:0000313" key="2">
    <source>
        <dbReference type="EnsemblMetazoa" id="CPIJ020003-PA"/>
    </source>
</evidence>
<dbReference type="KEGG" id="cqu:CpipJ_CPIJ020003"/>
<dbReference type="InParanoid" id="B0XLB4"/>
<name>B0XLB4_CULQU</name>
<gene>
    <name evidence="2" type="primary">6054536</name>
    <name evidence="1" type="ORF">CpipJ_CPIJ020003</name>
</gene>
<evidence type="ECO:0000313" key="3">
    <source>
        <dbReference type="Proteomes" id="UP000002320"/>
    </source>
</evidence>
<keyword evidence="3" id="KW-1185">Reference proteome</keyword>
<reference evidence="1" key="1">
    <citation type="submission" date="2007-03" db="EMBL/GenBank/DDBJ databases">
        <title>Annotation of Culex pipiens quinquefasciatus.</title>
        <authorList>
            <consortium name="The Broad Institute Genome Sequencing Platform"/>
            <person name="Atkinson P.W."/>
            <person name="Hemingway J."/>
            <person name="Christensen B.M."/>
            <person name="Higgs S."/>
            <person name="Kodira C."/>
            <person name="Hannick L."/>
            <person name="Megy K."/>
            <person name="O'Leary S."/>
            <person name="Pearson M."/>
            <person name="Haas B.J."/>
            <person name="Mauceli E."/>
            <person name="Wortman J.R."/>
            <person name="Lee N.H."/>
            <person name="Guigo R."/>
            <person name="Stanke M."/>
            <person name="Alvarado L."/>
            <person name="Amedeo P."/>
            <person name="Antoine C.H."/>
            <person name="Arensburger P."/>
            <person name="Bidwell S.L."/>
            <person name="Crawford M."/>
            <person name="Camaro F."/>
            <person name="Devon K."/>
            <person name="Engels R."/>
            <person name="Hammond M."/>
            <person name="Howarth C."/>
            <person name="Koehrsen M."/>
            <person name="Lawson D."/>
            <person name="Montgomery P."/>
            <person name="Nene V."/>
            <person name="Nusbaum C."/>
            <person name="Puiu D."/>
            <person name="Romero-Severson J."/>
            <person name="Severson D.W."/>
            <person name="Shumway M."/>
            <person name="Sisk P."/>
            <person name="Stolte C."/>
            <person name="Zeng Q."/>
            <person name="Eisenstadt E."/>
            <person name="Fraser-Liggett C."/>
            <person name="Strausberg R."/>
            <person name="Galagan J."/>
            <person name="Birren B."/>
            <person name="Collins F.H."/>
        </authorList>
    </citation>
    <scope>NUCLEOTIDE SEQUENCE [LARGE SCALE GENOMIC DNA]</scope>
    <source>
        <strain evidence="1">JHB</strain>
    </source>
</reference>
<dbReference type="VEuPathDB" id="VectorBase:CQUJHB008411"/>
<dbReference type="EMBL" id="DS234394">
    <property type="protein sequence ID" value="EDS33811.1"/>
    <property type="molecule type" value="Genomic_DNA"/>
</dbReference>
<dbReference type="AlphaFoldDB" id="B0XLB4"/>
<dbReference type="eggNOG" id="ENOG502SDV6">
    <property type="taxonomic scope" value="Eukaryota"/>
</dbReference>
<protein>
    <submittedName>
        <fullName evidence="1 2">Uncharacterized protein</fullName>
    </submittedName>
</protein>
<sequence>MCFGFTRGSTNVKSPSAVAAVPHLHICRRSSSGSSRDMLDLQRHIDCPLWEVLGSPAIPWSGMRYACVKVLHAYCKVFDQQELYDLIVR</sequence>
<dbReference type="HOGENOM" id="CLU_2456996_0_0_1"/>
<dbReference type="VEuPathDB" id="VectorBase:CPIJ020003"/>
<dbReference type="Proteomes" id="UP000002320">
    <property type="component" value="Unassembled WGS sequence"/>
</dbReference>
<dbReference type="STRING" id="7176.B0XLB4"/>
<evidence type="ECO:0000313" key="1">
    <source>
        <dbReference type="EMBL" id="EDS33811.1"/>
    </source>
</evidence>
<dbReference type="EnsemblMetazoa" id="CPIJ020003-RA">
    <property type="protein sequence ID" value="CPIJ020003-PA"/>
    <property type="gene ID" value="CPIJ020003"/>
</dbReference>